<accession>A0A6I6JY92</accession>
<evidence type="ECO:0000313" key="2">
    <source>
        <dbReference type="Proteomes" id="UP000428260"/>
    </source>
</evidence>
<dbReference type="Proteomes" id="UP000428260">
    <property type="component" value="Chromosome"/>
</dbReference>
<name>A0A6I6JY92_9BACT</name>
<protein>
    <recommendedName>
        <fullName evidence="3">Outer membrane protein beta-barrel domain-containing protein</fullName>
    </recommendedName>
</protein>
<sequence>MKKLLLFFFAIFVAFPVFSQLEKGHIHLKNGTVLKGKYQFSDDKIHIISAGNLWTFEASEVDTIIDTRNKKLNFNRDFSVESALFYRIEAGLLIGNSQNSQSAPFSLTGSVNYRFEPRFSLGAGFGAEFFNESYLPVFLNLEYKLNDNFSSPYVFLKGGYQIALEDGSMFYYDVYPAWNSIWPGYYYAHDNLNAKGGVLIHPGVGYTHMFSSGIGMSFAFGYQFHRLQYKAEEDDYRLDVDYNRLVIKIGILFN</sequence>
<proteinExistence type="predicted"/>
<organism evidence="1 2">
    <name type="scientific">Maribellus comscasis</name>
    <dbReference type="NCBI Taxonomy" id="2681766"/>
    <lineage>
        <taxon>Bacteria</taxon>
        <taxon>Pseudomonadati</taxon>
        <taxon>Bacteroidota</taxon>
        <taxon>Bacteroidia</taxon>
        <taxon>Marinilabiliales</taxon>
        <taxon>Prolixibacteraceae</taxon>
        <taxon>Maribellus</taxon>
    </lineage>
</organism>
<dbReference type="EMBL" id="CP046401">
    <property type="protein sequence ID" value="QGY45187.1"/>
    <property type="molecule type" value="Genomic_DNA"/>
</dbReference>
<dbReference type="RefSeq" id="WP_158868222.1">
    <property type="nucleotide sequence ID" value="NZ_CP046401.1"/>
</dbReference>
<evidence type="ECO:0008006" key="3">
    <source>
        <dbReference type="Google" id="ProtNLM"/>
    </source>
</evidence>
<gene>
    <name evidence="1" type="ORF">GM418_16355</name>
</gene>
<dbReference type="KEGG" id="mcos:GM418_16355"/>
<reference evidence="1 2" key="1">
    <citation type="submission" date="2019-11" db="EMBL/GenBank/DDBJ databases">
        <authorList>
            <person name="Zheng R.K."/>
            <person name="Sun C.M."/>
        </authorList>
    </citation>
    <scope>NUCLEOTIDE SEQUENCE [LARGE SCALE GENOMIC DNA]</scope>
    <source>
        <strain evidence="1 2">WC007</strain>
    </source>
</reference>
<dbReference type="AlphaFoldDB" id="A0A6I6JY92"/>
<keyword evidence="2" id="KW-1185">Reference proteome</keyword>
<evidence type="ECO:0000313" key="1">
    <source>
        <dbReference type="EMBL" id="QGY45187.1"/>
    </source>
</evidence>